<keyword evidence="1" id="KW-0472">Membrane</keyword>
<keyword evidence="3" id="KW-1185">Reference proteome</keyword>
<dbReference type="AlphaFoldDB" id="D1VWV7"/>
<feature type="transmembrane region" description="Helical" evidence="1">
    <location>
        <begin position="6"/>
        <end position="25"/>
    </location>
</feature>
<feature type="transmembrane region" description="Helical" evidence="1">
    <location>
        <begin position="101"/>
        <end position="122"/>
    </location>
</feature>
<dbReference type="eggNOG" id="ENOG50337UM">
    <property type="taxonomic scope" value="Bacteria"/>
</dbReference>
<reference evidence="2 3" key="1">
    <citation type="submission" date="2009-12" db="EMBL/GenBank/DDBJ databases">
        <title>Genome Sequence of Prevotella timonensis CRIS 5C-B1.</title>
        <authorList>
            <person name="Durkin A.S."/>
            <person name="Madupu R."/>
            <person name="Torralba M."/>
            <person name="Methe B."/>
            <person name="Sutton G."/>
            <person name="Strausberg R.L."/>
            <person name="Nelson K.E."/>
        </authorList>
    </citation>
    <scope>NUCLEOTIDE SEQUENCE [LARGE SCALE GENOMIC DNA]</scope>
    <source>
        <strain evidence="2 3">CRIS 5C-B1</strain>
    </source>
</reference>
<evidence type="ECO:0008006" key="4">
    <source>
        <dbReference type="Google" id="ProtNLM"/>
    </source>
</evidence>
<feature type="transmembrane region" description="Helical" evidence="1">
    <location>
        <begin position="376"/>
        <end position="394"/>
    </location>
</feature>
<feature type="transmembrane region" description="Helical" evidence="1">
    <location>
        <begin position="32"/>
        <end position="51"/>
    </location>
</feature>
<gene>
    <name evidence="2" type="ORF">HMPREF9019_2235</name>
</gene>
<dbReference type="EMBL" id="ADEF01000005">
    <property type="protein sequence ID" value="EFA98456.1"/>
    <property type="molecule type" value="Genomic_DNA"/>
</dbReference>
<feature type="transmembrane region" description="Helical" evidence="1">
    <location>
        <begin position="188"/>
        <end position="206"/>
    </location>
</feature>
<feature type="transmembrane region" description="Helical" evidence="1">
    <location>
        <begin position="163"/>
        <end position="181"/>
    </location>
</feature>
<dbReference type="NCBIfam" id="TIGR04370">
    <property type="entry name" value="glyco_rpt_poly"/>
    <property type="match status" value="1"/>
</dbReference>
<feature type="transmembrane region" description="Helical" evidence="1">
    <location>
        <begin position="344"/>
        <end position="364"/>
    </location>
</feature>
<keyword evidence="1" id="KW-1133">Transmembrane helix</keyword>
<evidence type="ECO:0000313" key="2">
    <source>
        <dbReference type="EMBL" id="EFA98456.1"/>
    </source>
</evidence>
<feature type="transmembrane region" description="Helical" evidence="1">
    <location>
        <begin position="243"/>
        <end position="263"/>
    </location>
</feature>
<keyword evidence="1" id="KW-0812">Transmembrane</keyword>
<evidence type="ECO:0000313" key="3">
    <source>
        <dbReference type="Proteomes" id="UP000004001"/>
    </source>
</evidence>
<dbReference type="Proteomes" id="UP000004001">
    <property type="component" value="Unassembled WGS sequence"/>
</dbReference>
<sequence>MSDIIKNNILTSTYLVIWILTLIWYQRKNSKIDGGTAAIFFYIVYAVFSILTINDPLFSLMFNPLQVFPYIYLYSMLMLALAPVIYNHIHPTKIITPPNSRILTILAIFIIVNAILLIPSILSDGVSGMFQLFTDETAGKEAYSEMLSHADETGKTISNIPSIFFNATSLIAIFLLFYFLTTNKKNKWLICGLAFCVCLNVFIPVTHGMRGGTIEALLVIIGAYALFSAYMDKRIVKRIRNMGIIFFCAISLPILAITVSRFGESAGGAGGAVNWYVGQGSLYFNNYALNAGGTRNGERVLNYFKRLTNNDVPHNYVERRDKYHNLELDDNYFSTFVGDFCIDFGPVCAVFIFVFFAIVATRAIRTQRKEIKLHQILLLYFTLCVSLQGGMTLFTFSDAGNLQLIVFATLYIYLRYHEKLLEVFPLKE</sequence>
<feature type="transmembrane region" description="Helical" evidence="1">
    <location>
        <begin position="71"/>
        <end position="89"/>
    </location>
</feature>
<organism evidence="2 3">
    <name type="scientific">Hoylesella timonensis CRIS 5C-B1</name>
    <dbReference type="NCBI Taxonomy" id="679189"/>
    <lineage>
        <taxon>Bacteria</taxon>
        <taxon>Pseudomonadati</taxon>
        <taxon>Bacteroidota</taxon>
        <taxon>Bacteroidia</taxon>
        <taxon>Bacteroidales</taxon>
        <taxon>Prevotellaceae</taxon>
        <taxon>Hoylesella</taxon>
    </lineage>
</organism>
<evidence type="ECO:0000256" key="1">
    <source>
        <dbReference type="SAM" id="Phobius"/>
    </source>
</evidence>
<protein>
    <recommendedName>
        <fullName evidence="4">Oligosaccharide repeat unit polymerase</fullName>
    </recommendedName>
</protein>
<name>D1VWV7_9BACT</name>
<accession>D1VWV7</accession>
<proteinExistence type="predicted"/>
<dbReference type="RefSeq" id="WP_008122127.1">
    <property type="nucleotide sequence ID" value="NZ_ADEF01000005.1"/>
</dbReference>
<feature type="transmembrane region" description="Helical" evidence="1">
    <location>
        <begin position="212"/>
        <end position="231"/>
    </location>
</feature>
<comment type="caution">
    <text evidence="2">The sequence shown here is derived from an EMBL/GenBank/DDBJ whole genome shotgun (WGS) entry which is preliminary data.</text>
</comment>